<name>A0ABT4RSN1_9ACTN</name>
<keyword evidence="4" id="KW-1185">Reference proteome</keyword>
<feature type="signal peptide" evidence="2">
    <location>
        <begin position="1"/>
        <end position="23"/>
    </location>
</feature>
<feature type="transmembrane region" description="Helical" evidence="1">
    <location>
        <begin position="39"/>
        <end position="60"/>
    </location>
</feature>
<feature type="transmembrane region" description="Helical" evidence="1">
    <location>
        <begin position="81"/>
        <end position="99"/>
    </location>
</feature>
<evidence type="ECO:0000256" key="2">
    <source>
        <dbReference type="SAM" id="SignalP"/>
    </source>
</evidence>
<dbReference type="EMBL" id="JAPCID010000060">
    <property type="protein sequence ID" value="MDA0141585.1"/>
    <property type="molecule type" value="Genomic_DNA"/>
</dbReference>
<evidence type="ECO:0000256" key="1">
    <source>
        <dbReference type="SAM" id="Phobius"/>
    </source>
</evidence>
<organism evidence="3 4">
    <name type="scientific">Solirubrobacter deserti</name>
    <dbReference type="NCBI Taxonomy" id="2282478"/>
    <lineage>
        <taxon>Bacteria</taxon>
        <taxon>Bacillati</taxon>
        <taxon>Actinomycetota</taxon>
        <taxon>Thermoleophilia</taxon>
        <taxon>Solirubrobacterales</taxon>
        <taxon>Solirubrobacteraceae</taxon>
        <taxon>Solirubrobacter</taxon>
    </lineage>
</organism>
<evidence type="ECO:0000313" key="3">
    <source>
        <dbReference type="EMBL" id="MDA0141585.1"/>
    </source>
</evidence>
<gene>
    <name evidence="3" type="ORF">OJ962_29095</name>
</gene>
<dbReference type="Proteomes" id="UP001147700">
    <property type="component" value="Unassembled WGS sequence"/>
</dbReference>
<feature type="chain" id="PRO_5045840157" description="AzlD domain-containing protein" evidence="2">
    <location>
        <begin position="24"/>
        <end position="100"/>
    </location>
</feature>
<protein>
    <recommendedName>
        <fullName evidence="5">AzlD domain-containing protein</fullName>
    </recommendedName>
</protein>
<evidence type="ECO:0008006" key="5">
    <source>
        <dbReference type="Google" id="ProtNLM"/>
    </source>
</evidence>
<evidence type="ECO:0000313" key="4">
    <source>
        <dbReference type="Proteomes" id="UP001147700"/>
    </source>
</evidence>
<keyword evidence="1" id="KW-0812">Transmembrane</keyword>
<reference evidence="3" key="1">
    <citation type="submission" date="2022-10" db="EMBL/GenBank/DDBJ databases">
        <title>The WGS of Solirubrobacter sp. CPCC 204708.</title>
        <authorList>
            <person name="Jiang Z."/>
        </authorList>
    </citation>
    <scope>NUCLEOTIDE SEQUENCE</scope>
    <source>
        <strain evidence="3">CPCC 204708</strain>
    </source>
</reference>
<proteinExistence type="predicted"/>
<keyword evidence="1" id="KW-0472">Membrane</keyword>
<dbReference type="RefSeq" id="WP_202953527.1">
    <property type="nucleotide sequence ID" value="NZ_JAPCID010000060.1"/>
</dbReference>
<sequence>MSWTAVLALCAAAYALKAVGAVAASRAPDAALSERLEVLVVPVIAGLIAVQVFGDGEHLVVDGRAPALLVAAVLVWRKVPLLLVALAAGGTAAALHALGW</sequence>
<keyword evidence="1" id="KW-1133">Transmembrane helix</keyword>
<accession>A0ABT4RSN1</accession>
<keyword evidence="2" id="KW-0732">Signal</keyword>
<comment type="caution">
    <text evidence="3">The sequence shown here is derived from an EMBL/GenBank/DDBJ whole genome shotgun (WGS) entry which is preliminary data.</text>
</comment>